<comment type="caution">
    <text evidence="2">The sequence shown here is derived from an EMBL/GenBank/DDBJ whole genome shotgun (WGS) entry which is preliminary data.</text>
</comment>
<dbReference type="Gene3D" id="3.10.450.50">
    <property type="match status" value="2"/>
</dbReference>
<dbReference type="SUPFAM" id="SSF54427">
    <property type="entry name" value="NTF2-like"/>
    <property type="match status" value="2"/>
</dbReference>
<name>A0ABS5L4H7_9ACTN</name>
<evidence type="ECO:0000259" key="1">
    <source>
        <dbReference type="Pfam" id="PF12680"/>
    </source>
</evidence>
<reference evidence="2 3" key="1">
    <citation type="submission" date="2020-02" db="EMBL/GenBank/DDBJ databases">
        <title>Acidophilic actinobacteria isolated from forest soil.</title>
        <authorList>
            <person name="Golinska P."/>
        </authorList>
    </citation>
    <scope>NUCLEOTIDE SEQUENCE [LARGE SCALE GENOMIC DNA]</scope>
    <source>
        <strain evidence="2 3">NL8</strain>
    </source>
</reference>
<feature type="domain" description="SnoaL-like" evidence="1">
    <location>
        <begin position="11"/>
        <end position="106"/>
    </location>
</feature>
<proteinExistence type="predicted"/>
<dbReference type="RefSeq" id="WP_212019386.1">
    <property type="nucleotide sequence ID" value="NZ_JAAFYZ010000233.1"/>
</dbReference>
<gene>
    <name evidence="2" type="ORF">KGQ19_40405</name>
</gene>
<dbReference type="InterPro" id="IPR032710">
    <property type="entry name" value="NTF2-like_dom_sf"/>
</dbReference>
<keyword evidence="3" id="KW-1185">Reference proteome</keyword>
<dbReference type="Pfam" id="PF12680">
    <property type="entry name" value="SnoaL_2"/>
    <property type="match status" value="2"/>
</dbReference>
<protein>
    <submittedName>
        <fullName evidence="2">Nuclear transport factor 2 family protein</fullName>
    </submittedName>
</protein>
<feature type="domain" description="SnoaL-like" evidence="1">
    <location>
        <begin position="135"/>
        <end position="232"/>
    </location>
</feature>
<dbReference type="EMBL" id="JAAFYZ010000233">
    <property type="protein sequence ID" value="MBS2553135.1"/>
    <property type="molecule type" value="Genomic_DNA"/>
</dbReference>
<evidence type="ECO:0000313" key="2">
    <source>
        <dbReference type="EMBL" id="MBS2553135.1"/>
    </source>
</evidence>
<accession>A0ABS5L4H7</accession>
<evidence type="ECO:0000313" key="3">
    <source>
        <dbReference type="Proteomes" id="UP000730482"/>
    </source>
</evidence>
<dbReference type="InterPro" id="IPR037401">
    <property type="entry name" value="SnoaL-like"/>
</dbReference>
<dbReference type="Proteomes" id="UP000730482">
    <property type="component" value="Unassembled WGS sequence"/>
</dbReference>
<sequence length="278" mass="30033">MQLSSAQMFHHRWCAALAAGDVAALRAMFHPDAVQVSTATGQVLTGVEQIAGTLEQLFAVAGPVATSGVESFVDLGDSFCVESVQSTAYAQVFGYDVFVMDGGLIRFHANGSIAPRALSPLPQPTGPTQGQDVYQRYWSATNAQDPNALSGVYTPDVRFSNVGNVVYGRDQLVGAVHRFWASGMRSTLKTVSRFVEAPHALCLEATAGVGSRGGALDITYYEVWMLRQGQVSHLIRGLITPRPAELQQIIQKIAAANQRTVQDFAQATMLRSAMQVRW</sequence>
<organism evidence="2 3">
    <name type="scientific">Catenulispora pinistramenti</name>
    <dbReference type="NCBI Taxonomy" id="2705254"/>
    <lineage>
        <taxon>Bacteria</taxon>
        <taxon>Bacillati</taxon>
        <taxon>Actinomycetota</taxon>
        <taxon>Actinomycetes</taxon>
        <taxon>Catenulisporales</taxon>
        <taxon>Catenulisporaceae</taxon>
        <taxon>Catenulispora</taxon>
    </lineage>
</organism>